<feature type="compositionally biased region" description="Polar residues" evidence="1">
    <location>
        <begin position="468"/>
        <end position="480"/>
    </location>
</feature>
<feature type="compositionally biased region" description="Low complexity" evidence="1">
    <location>
        <begin position="332"/>
        <end position="343"/>
    </location>
</feature>
<dbReference type="Proteomes" id="UP000800097">
    <property type="component" value="Unassembled WGS sequence"/>
</dbReference>
<keyword evidence="3" id="KW-1185">Reference proteome</keyword>
<dbReference type="OrthoDB" id="275715at2759"/>
<proteinExistence type="predicted"/>
<reference evidence="2" key="1">
    <citation type="journal article" date="2020" name="Stud. Mycol.">
        <title>101 Dothideomycetes genomes: a test case for predicting lifestyles and emergence of pathogens.</title>
        <authorList>
            <person name="Haridas S."/>
            <person name="Albert R."/>
            <person name="Binder M."/>
            <person name="Bloem J."/>
            <person name="Labutti K."/>
            <person name="Salamov A."/>
            <person name="Andreopoulos B."/>
            <person name="Baker S."/>
            <person name="Barry K."/>
            <person name="Bills G."/>
            <person name="Bluhm B."/>
            <person name="Cannon C."/>
            <person name="Castanera R."/>
            <person name="Culley D."/>
            <person name="Daum C."/>
            <person name="Ezra D."/>
            <person name="Gonzalez J."/>
            <person name="Henrissat B."/>
            <person name="Kuo A."/>
            <person name="Liang C."/>
            <person name="Lipzen A."/>
            <person name="Lutzoni F."/>
            <person name="Magnuson J."/>
            <person name="Mondo S."/>
            <person name="Nolan M."/>
            <person name="Ohm R."/>
            <person name="Pangilinan J."/>
            <person name="Park H.-J."/>
            <person name="Ramirez L."/>
            <person name="Alfaro M."/>
            <person name="Sun H."/>
            <person name="Tritt A."/>
            <person name="Yoshinaga Y."/>
            <person name="Zwiers L.-H."/>
            <person name="Turgeon B."/>
            <person name="Goodwin S."/>
            <person name="Spatafora J."/>
            <person name="Crous P."/>
            <person name="Grigoriev I."/>
        </authorList>
    </citation>
    <scope>NUCLEOTIDE SEQUENCE</scope>
    <source>
        <strain evidence="2">CBS 379.55</strain>
    </source>
</reference>
<accession>A0A6A6JJL5</accession>
<organism evidence="2 3">
    <name type="scientific">Westerdykella ornata</name>
    <dbReference type="NCBI Taxonomy" id="318751"/>
    <lineage>
        <taxon>Eukaryota</taxon>
        <taxon>Fungi</taxon>
        <taxon>Dikarya</taxon>
        <taxon>Ascomycota</taxon>
        <taxon>Pezizomycotina</taxon>
        <taxon>Dothideomycetes</taxon>
        <taxon>Pleosporomycetidae</taxon>
        <taxon>Pleosporales</taxon>
        <taxon>Sporormiaceae</taxon>
        <taxon>Westerdykella</taxon>
    </lineage>
</organism>
<sequence length="520" mass="54917">MAPFRNRDRSNRLGRGQVEHNVLEGLPITQWREAETLVGPNPADEKQAENDSFFPELPMPRDSHLLPLHSQQILRIARMPRAVKPQVLQEEDGENMEEEQEPKEVQHGFTVKKYVKVPRHLEEPEPEYLAKRRKGLPSHYVADGGPVVAPPRRETKVKKVDQEGKVSVFKALVPEGQTIEGEILPEDTALAEAPPAAAEPGTVVEGIGVVNAEGVVVVNELALQTPPRPKMAPPKKKKTKPKGRPKKKVVFAEGAPEQETPASSSDLLSVPGVKLESGSAEPSEADTSMADAGEDEEGEQDSDDEGETRAASPTPTQAGTPVKPPPEEQDPEPAVVAAALPVQPSSPHSSTVPPAQEPSVTTSVETPDAEPAKRDPSSSPDLPLSAMAHSRQNSLNQIPTLQTLEPPPSATPPAQTVPAEVPNESSKPVASAAESASNPSTPQPEAVQPLAVSEPSTVAPAVEGVIGGTTSAGQHSQSLEAPQPVEGKPGPDDEPDLLGSLEAHLESEGPSSGDPGAVFS</sequence>
<gene>
    <name evidence="2" type="ORF">EI97DRAFT_86742</name>
</gene>
<feature type="compositionally biased region" description="Polar residues" evidence="1">
    <location>
        <begin position="390"/>
        <end position="403"/>
    </location>
</feature>
<feature type="compositionally biased region" description="Polar residues" evidence="1">
    <location>
        <begin position="345"/>
        <end position="365"/>
    </location>
</feature>
<feature type="region of interest" description="Disordered" evidence="1">
    <location>
        <begin position="220"/>
        <end position="520"/>
    </location>
</feature>
<feature type="compositionally biased region" description="Basic residues" evidence="1">
    <location>
        <begin position="233"/>
        <end position="249"/>
    </location>
</feature>
<dbReference type="GeneID" id="54556345"/>
<feature type="compositionally biased region" description="Acidic residues" evidence="1">
    <location>
        <begin position="89"/>
        <end position="101"/>
    </location>
</feature>
<evidence type="ECO:0000256" key="1">
    <source>
        <dbReference type="SAM" id="MobiDB-lite"/>
    </source>
</evidence>
<dbReference type="RefSeq" id="XP_033652598.1">
    <property type="nucleotide sequence ID" value="XM_033803170.1"/>
</dbReference>
<feature type="region of interest" description="Disordered" evidence="1">
    <location>
        <begin position="133"/>
        <end position="159"/>
    </location>
</feature>
<dbReference type="AlphaFoldDB" id="A0A6A6JJL5"/>
<feature type="region of interest" description="Disordered" evidence="1">
    <location>
        <begin position="38"/>
        <end position="62"/>
    </location>
</feature>
<feature type="compositionally biased region" description="Acidic residues" evidence="1">
    <location>
        <begin position="292"/>
        <end position="306"/>
    </location>
</feature>
<evidence type="ECO:0000313" key="2">
    <source>
        <dbReference type="EMBL" id="KAF2275059.1"/>
    </source>
</evidence>
<feature type="compositionally biased region" description="Polar residues" evidence="1">
    <location>
        <begin position="423"/>
        <end position="440"/>
    </location>
</feature>
<name>A0A6A6JJL5_WESOR</name>
<evidence type="ECO:0000313" key="3">
    <source>
        <dbReference type="Proteomes" id="UP000800097"/>
    </source>
</evidence>
<feature type="region of interest" description="Disordered" evidence="1">
    <location>
        <begin position="88"/>
        <end position="107"/>
    </location>
</feature>
<dbReference type="EMBL" id="ML986499">
    <property type="protein sequence ID" value="KAF2275059.1"/>
    <property type="molecule type" value="Genomic_DNA"/>
</dbReference>
<protein>
    <submittedName>
        <fullName evidence="2">Uncharacterized protein</fullName>
    </submittedName>
</protein>